<proteinExistence type="inferred from homology"/>
<dbReference type="InterPro" id="IPR032473">
    <property type="entry name" value="Argonaute_Mid_dom"/>
</dbReference>
<dbReference type="Pfam" id="PF16488">
    <property type="entry name" value="ArgoL2"/>
    <property type="match status" value="2"/>
</dbReference>
<dbReference type="SMART" id="SM01163">
    <property type="entry name" value="DUF1785"/>
    <property type="match status" value="2"/>
</dbReference>
<accession>A0A0D9VXH7</accession>
<dbReference type="SMART" id="SM00950">
    <property type="entry name" value="Piwi"/>
    <property type="match status" value="2"/>
</dbReference>
<dbReference type="CDD" id="cd04657">
    <property type="entry name" value="Piwi_ago-like"/>
    <property type="match status" value="2"/>
</dbReference>
<dbReference type="PROSITE" id="PS50821">
    <property type="entry name" value="PAZ"/>
    <property type="match status" value="2"/>
</dbReference>
<comment type="similarity">
    <text evidence="1">Belongs to the argonaute family. Ago subfamily.</text>
</comment>
<feature type="region of interest" description="Disordered" evidence="3">
    <location>
        <begin position="1"/>
        <end position="80"/>
    </location>
</feature>
<evidence type="ECO:0000259" key="5">
    <source>
        <dbReference type="PROSITE" id="PS50822"/>
    </source>
</evidence>
<name>A0A0D9VXH7_9ORYZ</name>
<dbReference type="SUPFAM" id="SSF53098">
    <property type="entry name" value="Ribonuclease H-like"/>
    <property type="match status" value="2"/>
</dbReference>
<evidence type="ECO:0000256" key="1">
    <source>
        <dbReference type="ARBA" id="ARBA00008201"/>
    </source>
</evidence>
<dbReference type="InterPro" id="IPR036085">
    <property type="entry name" value="PAZ_dom_sf"/>
</dbReference>
<reference evidence="7" key="2">
    <citation type="submission" date="2013-12" db="EMBL/GenBank/DDBJ databases">
        <authorList>
            <person name="Yu Y."/>
            <person name="Lee S."/>
            <person name="de Baynast K."/>
            <person name="Wissotski M."/>
            <person name="Liu L."/>
            <person name="Talag J."/>
            <person name="Goicoechea J."/>
            <person name="Angelova A."/>
            <person name="Jetty R."/>
            <person name="Kudrna D."/>
            <person name="Golser W."/>
            <person name="Rivera L."/>
            <person name="Zhang J."/>
            <person name="Wing R."/>
        </authorList>
    </citation>
    <scope>NUCLEOTIDE SEQUENCE</scope>
</reference>
<dbReference type="InterPro" id="IPR032474">
    <property type="entry name" value="Argonaute_N"/>
</dbReference>
<dbReference type="InterPro" id="IPR003165">
    <property type="entry name" value="Piwi"/>
</dbReference>
<feature type="compositionally biased region" description="Low complexity" evidence="3">
    <location>
        <begin position="1098"/>
        <end position="1114"/>
    </location>
</feature>
<feature type="domain" description="Piwi" evidence="5">
    <location>
        <begin position="1575"/>
        <end position="1890"/>
    </location>
</feature>
<feature type="domain" description="Piwi" evidence="5">
    <location>
        <begin position="620"/>
        <end position="927"/>
    </location>
</feature>
<dbReference type="GO" id="GO:0003723">
    <property type="term" value="F:RNA binding"/>
    <property type="evidence" value="ECO:0007669"/>
    <property type="project" value="InterPro"/>
</dbReference>
<dbReference type="Gene3D" id="2.170.260.10">
    <property type="entry name" value="paz domain"/>
    <property type="match status" value="2"/>
</dbReference>
<keyword evidence="7" id="KW-1185">Reference proteome</keyword>
<feature type="region of interest" description="Disordered" evidence="3">
    <location>
        <begin position="104"/>
        <end position="139"/>
    </location>
</feature>
<feature type="compositionally biased region" description="Gly residues" evidence="3">
    <location>
        <begin position="61"/>
        <end position="73"/>
    </location>
</feature>
<dbReference type="PANTHER" id="PTHR22891">
    <property type="entry name" value="EUKARYOTIC TRANSLATION INITIATION FACTOR 2C"/>
    <property type="match status" value="1"/>
</dbReference>
<evidence type="ECO:0000313" key="6">
    <source>
        <dbReference type="EnsemblPlants" id="LPERR03G24560.1"/>
    </source>
</evidence>
<organism evidence="6 7">
    <name type="scientific">Leersia perrieri</name>
    <dbReference type="NCBI Taxonomy" id="77586"/>
    <lineage>
        <taxon>Eukaryota</taxon>
        <taxon>Viridiplantae</taxon>
        <taxon>Streptophyta</taxon>
        <taxon>Embryophyta</taxon>
        <taxon>Tracheophyta</taxon>
        <taxon>Spermatophyta</taxon>
        <taxon>Magnoliopsida</taxon>
        <taxon>Liliopsida</taxon>
        <taxon>Poales</taxon>
        <taxon>Poaceae</taxon>
        <taxon>BOP clade</taxon>
        <taxon>Oryzoideae</taxon>
        <taxon>Oryzeae</taxon>
        <taxon>Oryzinae</taxon>
        <taxon>Leersia</taxon>
    </lineage>
</organism>
<evidence type="ECO:0000313" key="7">
    <source>
        <dbReference type="Proteomes" id="UP000032180"/>
    </source>
</evidence>
<reference evidence="6 7" key="1">
    <citation type="submission" date="2012-08" db="EMBL/GenBank/DDBJ databases">
        <title>Oryza genome evolution.</title>
        <authorList>
            <person name="Wing R.A."/>
        </authorList>
    </citation>
    <scope>NUCLEOTIDE SEQUENCE</scope>
</reference>
<feature type="compositionally biased region" description="Low complexity" evidence="3">
    <location>
        <begin position="117"/>
        <end position="139"/>
    </location>
</feature>
<dbReference type="InterPro" id="IPR014811">
    <property type="entry name" value="ArgoL1"/>
</dbReference>
<dbReference type="PROSITE" id="PS50822">
    <property type="entry name" value="PIWI"/>
    <property type="match status" value="2"/>
</dbReference>
<dbReference type="Pfam" id="PF16486">
    <property type="entry name" value="ArgoN"/>
    <property type="match status" value="2"/>
</dbReference>
<dbReference type="Pfam" id="PF08699">
    <property type="entry name" value="ArgoL1"/>
    <property type="match status" value="2"/>
</dbReference>
<dbReference type="Proteomes" id="UP000032180">
    <property type="component" value="Chromosome 3"/>
</dbReference>
<dbReference type="Pfam" id="PF02171">
    <property type="entry name" value="Piwi"/>
    <property type="match status" value="2"/>
</dbReference>
<feature type="compositionally biased region" description="Low complexity" evidence="3">
    <location>
        <begin position="1074"/>
        <end position="1089"/>
    </location>
</feature>
<dbReference type="SMART" id="SM00949">
    <property type="entry name" value="PAZ"/>
    <property type="match status" value="2"/>
</dbReference>
<keyword evidence="2" id="KW-0943">RNA-mediated gene silencing</keyword>
<dbReference type="Gramene" id="LPERR03G24560.1">
    <property type="protein sequence ID" value="LPERR03G24560.1"/>
    <property type="gene ID" value="LPERR03G24560"/>
</dbReference>
<dbReference type="InterPro" id="IPR032472">
    <property type="entry name" value="ArgoL2"/>
</dbReference>
<dbReference type="SUPFAM" id="SSF101690">
    <property type="entry name" value="PAZ domain"/>
    <property type="match status" value="2"/>
</dbReference>
<dbReference type="InterPro" id="IPR003100">
    <property type="entry name" value="PAZ_dom"/>
</dbReference>
<dbReference type="HOGENOM" id="CLU_236404_0_0_1"/>
<dbReference type="GO" id="GO:0031047">
    <property type="term" value="P:regulatory ncRNA-mediated gene silencing"/>
    <property type="evidence" value="ECO:0007669"/>
    <property type="project" value="UniProtKB-KW"/>
</dbReference>
<sequence length="1928" mass="212713">MAAHGGGRGFAGGEQIGGGGRGGGRGRGGGGGGAHRGGLGQGQGRGGAERGGHRDARRGRGGGAGSGPTGGRGAPPAPRHAEMDVLSGEVEAKMAVAEEMASPAQAAAARREDNYEAVPSSSQAAAAASSSGGLPPASSKAVVFPARPGLGTVGGRCRVRANHFVVHLADKAIYHHDVAITPESKSRERNRTIIKELVRLHQQYMDGRSPVYDGRKGLFTAGPLPFTNREFVVKIANPDRGNQGEKEFKVTIKDAAKLDMYSLKQFLAGRQRELPLDTIQALDIALRECPSSRYISISRSFFSQGFGHGGDIGSGVECWRGYYQSLRPTQMGLSLNIDISATAFYKAQPVINFALEYLNIRDASRRLYDQDRLKLKKALKGVRVVATHRSDKSMRYKITGITSAPFDQDGTRVSVIQYFKRQYNYSLKYTNRPCLQAGSDNRPIYLPMEHTRRRTGILRLACERPAQREGSILEIANRNSYGSDNHAKEFGINVTNQLALIDARVLPAPRLKYHDSGREKVCNPSVGQWNMTNKRMLNGGSIKYWACLTFASRMHLDEVRLFCNNLVGVCNNIGMQINGRPCVDIRQARQDNLDAAVRTIHRQSTELLSQQGVIGQQPELLIIVLPDTNASVFYGRIKRLCETEIGVMSQCCLPKNVQKGGQQYLLNLSLKINVKVGGRNTVLEDALYRRIPLLTDLPTMILGADVVALMDWPEVSKYICLVSSQSHREEIIADLFTEMKDSQKGLVYGGMIRELLLSFYRANGGHKPGRIIFYRDGVSEGQFSQVLLYEMDAIHKACASLEGGYLPPVTFVVVQKRHHTRLFPEDHRARDQMDRSGNILPGTVVDTKICHPSEFDFYLCSHSCIQGTSRPTHYHVLFEESHFSADALQTLTYNLCYTYARCTRSVSIVPPAYYAHLAAFRARHYLDEGHSDQGSSSSASGSRLHDHAVPVKPLPKVKENVKQFMFYCGSQKMKDPTSYIEMEESSNTLGGAAVAAGMEPAADVEAAVEEPGEEGARAGAISPLPAAAEAAPPSAGRGGGRGAVGVPAVGDLSGEMKGKMVVSPSSGGPRAGEGSSPSPVAAVAAQGQATVKMEKEPSQAAAPAATLPPASSKAVTFPARPGFGTVGRRCSIRANHFLVQVVEKLPVYDGRKSIYTAGPLPFQAKEFVVKHTNPGKGNARVDEYKVIIKQASKIDLYTLQQFLAGRQRELPQDTIQALDIALRERPTTKYVSISRSFFSQSFGHGGDIGSGTECWRGYYQSLRPTQMGLSLNIDISVTAFYKAQSVMDFAVQYLNIRDISRRLSDQDRLKLKKALKGVRVVATHRKEKSIRYKITGIPSAPLNELMFDLDGTRISVVQYFKKQYNYSLKYVNWPCLQTGSDSRPRYLPMEVCSILEGQRYSKKLTENQVTSILKLTCERPAQRESSIIEIVKWNSYGNDDCAKEFGIKVANQLALVDARVLPTPRLKYHDSGREKVCNPSIGQWNMINKRMVNGGSINHWACLTFASRMHPNDIRMFCNDLVGMCNNIGMQINTRPCVDIVKAEQRNIEAAIRNIHRQSAEVLGKQGLTGQQLQLLIIILPDVAGTIKRLCDTEVGVITQCCRPRNVQKGGKQYLENLALKINVKVGGRNTVLEDALHRRIPLLTDYPTIVFGADVTHPSPGEDASPSIAAVVASMDWPEVTKYKCLVCAQRHRQEIIADLFTEVKDPVKGIVRGGMIRELLVSFYKATGSKPSRIIFYRDGVSEGQFSQVLLYEMDAIRKACASLQEGYLPRVTFVVVQKRHHTRLFPENHRDLMDRSGNILPGTVVDTKICHPSEFDFYLCSHSGIKGTSRPTHYHVLFDENGFGADTLQTLTYNLCYTYSRCTRAVSIVPPAYYAHLGAFRARYYMEEDQSDQGSSSSAMTRMHERSMKSLPEVKENVKQFMFYC</sequence>
<feature type="domain" description="PAZ" evidence="4">
    <location>
        <begin position="349"/>
        <end position="455"/>
    </location>
</feature>
<dbReference type="Pfam" id="PF16487">
    <property type="entry name" value="ArgoMid"/>
    <property type="match status" value="2"/>
</dbReference>
<dbReference type="CDD" id="cd02846">
    <property type="entry name" value="PAZ_argonaute_like"/>
    <property type="match status" value="2"/>
</dbReference>
<evidence type="ECO:0000256" key="3">
    <source>
        <dbReference type="SAM" id="MobiDB-lite"/>
    </source>
</evidence>
<feature type="region of interest" description="Disordered" evidence="3">
    <location>
        <begin position="929"/>
        <end position="952"/>
    </location>
</feature>
<dbReference type="InterPro" id="IPR045246">
    <property type="entry name" value="Piwi_ago-like"/>
</dbReference>
<evidence type="ECO:0000259" key="4">
    <source>
        <dbReference type="PROSITE" id="PS50821"/>
    </source>
</evidence>
<feature type="compositionally biased region" description="Gly residues" evidence="3">
    <location>
        <begin position="1"/>
        <end position="46"/>
    </location>
</feature>
<reference evidence="6" key="3">
    <citation type="submission" date="2015-04" db="UniProtKB">
        <authorList>
            <consortium name="EnsemblPlants"/>
        </authorList>
    </citation>
    <scope>IDENTIFICATION</scope>
</reference>
<dbReference type="InterPro" id="IPR036397">
    <property type="entry name" value="RNaseH_sf"/>
</dbReference>
<dbReference type="FunFam" id="3.40.50.2300:FF:000110">
    <property type="entry name" value="Argonaute 10"/>
    <property type="match status" value="2"/>
</dbReference>
<protein>
    <submittedName>
        <fullName evidence="6">Uncharacterized protein</fullName>
    </submittedName>
</protein>
<evidence type="ECO:0000256" key="2">
    <source>
        <dbReference type="ARBA" id="ARBA00023158"/>
    </source>
</evidence>
<dbReference type="STRING" id="77586.A0A0D9VXH7"/>
<dbReference type="Gene3D" id="3.30.420.10">
    <property type="entry name" value="Ribonuclease H-like superfamily/Ribonuclease H"/>
    <property type="match status" value="2"/>
</dbReference>
<feature type="compositionally biased region" description="Low complexity" evidence="3">
    <location>
        <begin position="932"/>
        <end position="942"/>
    </location>
</feature>
<feature type="region of interest" description="Disordered" evidence="3">
    <location>
        <begin position="1060"/>
        <end position="1114"/>
    </location>
</feature>
<dbReference type="EnsemblPlants" id="LPERR03G24560.1">
    <property type="protein sequence ID" value="LPERR03G24560.1"/>
    <property type="gene ID" value="LPERR03G24560"/>
</dbReference>
<dbReference type="InterPro" id="IPR012337">
    <property type="entry name" value="RNaseH-like_sf"/>
</dbReference>
<dbReference type="FunFam" id="3.30.420.10:FF:000013">
    <property type="entry name" value="protein argonaute 10-like"/>
    <property type="match status" value="2"/>
</dbReference>
<dbReference type="Gene3D" id="3.40.50.2300">
    <property type="match status" value="2"/>
</dbReference>
<feature type="domain" description="PAZ" evidence="4">
    <location>
        <begin position="1285"/>
        <end position="1396"/>
    </location>
</feature>
<dbReference type="eggNOG" id="KOG1041">
    <property type="taxonomic scope" value="Eukaryota"/>
</dbReference>
<dbReference type="Pfam" id="PF02170">
    <property type="entry name" value="PAZ"/>
    <property type="match status" value="2"/>
</dbReference>